<dbReference type="InterPro" id="IPR036761">
    <property type="entry name" value="TTHA0802/YceI-like_sf"/>
</dbReference>
<dbReference type="AlphaFoldDB" id="A0A2D0NHS8"/>
<dbReference type="EMBL" id="PDUD01000010">
    <property type="protein sequence ID" value="PHN07323.1"/>
    <property type="molecule type" value="Genomic_DNA"/>
</dbReference>
<protein>
    <recommendedName>
        <fullName evidence="1">Lipid/polyisoprenoid-binding YceI-like domain-containing protein</fullName>
    </recommendedName>
</protein>
<accession>A0A2D0NHS8</accession>
<dbReference type="Pfam" id="PF04264">
    <property type="entry name" value="YceI"/>
    <property type="match status" value="1"/>
</dbReference>
<evidence type="ECO:0000313" key="3">
    <source>
        <dbReference type="Proteomes" id="UP000223913"/>
    </source>
</evidence>
<sequence>MQKRIQILVLLLLGLGYLQAQEKYQLRTAEIIISGTSSLHDWTSKTDKLTASGDLTVENGTLVDIPSLKVNIPVTSITSEKGRIMDNKTYKALMSDDHPYITFKLEDLQSIDTNGTEITLTAKGQLTIAGKTKTIQLKAKAKADGKGGFQFSGSKALKMTDFGIDPPTALLGTLKTGDDITVAFKLSLAKGEKEN</sequence>
<proteinExistence type="predicted"/>
<dbReference type="InterPro" id="IPR007372">
    <property type="entry name" value="Lipid/polyisoprenoid-bd_YceI"/>
</dbReference>
<organism evidence="2 3">
    <name type="scientific">Flavilitoribacter nigricans (strain ATCC 23147 / DSM 23189 / NBRC 102662 / NCIMB 1420 / SS-2)</name>
    <name type="common">Lewinella nigricans</name>
    <dbReference type="NCBI Taxonomy" id="1122177"/>
    <lineage>
        <taxon>Bacteria</taxon>
        <taxon>Pseudomonadati</taxon>
        <taxon>Bacteroidota</taxon>
        <taxon>Saprospiria</taxon>
        <taxon>Saprospirales</taxon>
        <taxon>Lewinellaceae</taxon>
        <taxon>Flavilitoribacter</taxon>
    </lineage>
</organism>
<dbReference type="Proteomes" id="UP000223913">
    <property type="component" value="Unassembled WGS sequence"/>
</dbReference>
<comment type="caution">
    <text evidence="2">The sequence shown here is derived from an EMBL/GenBank/DDBJ whole genome shotgun (WGS) entry which is preliminary data.</text>
</comment>
<evidence type="ECO:0000313" key="2">
    <source>
        <dbReference type="EMBL" id="PHN07323.1"/>
    </source>
</evidence>
<feature type="domain" description="Lipid/polyisoprenoid-binding YceI-like" evidence="1">
    <location>
        <begin position="23"/>
        <end position="189"/>
    </location>
</feature>
<name>A0A2D0NHS8_FLAN2</name>
<dbReference type="PANTHER" id="PTHR34406:SF1">
    <property type="entry name" value="PROTEIN YCEI"/>
    <property type="match status" value="1"/>
</dbReference>
<evidence type="ECO:0000259" key="1">
    <source>
        <dbReference type="SMART" id="SM00867"/>
    </source>
</evidence>
<reference evidence="2 3" key="1">
    <citation type="submission" date="2017-10" db="EMBL/GenBank/DDBJ databases">
        <title>The draft genome sequence of Lewinella nigricans NBRC 102662.</title>
        <authorList>
            <person name="Wang K."/>
        </authorList>
    </citation>
    <scope>NUCLEOTIDE SEQUENCE [LARGE SCALE GENOMIC DNA]</scope>
    <source>
        <strain evidence="2 3">NBRC 102662</strain>
    </source>
</reference>
<gene>
    <name evidence="2" type="ORF">CRP01_06745</name>
</gene>
<keyword evidence="3" id="KW-1185">Reference proteome</keyword>
<dbReference type="PANTHER" id="PTHR34406">
    <property type="entry name" value="PROTEIN YCEI"/>
    <property type="match status" value="1"/>
</dbReference>
<dbReference type="OrthoDB" id="9794147at2"/>
<dbReference type="SUPFAM" id="SSF101874">
    <property type="entry name" value="YceI-like"/>
    <property type="match status" value="1"/>
</dbReference>
<dbReference type="SMART" id="SM00867">
    <property type="entry name" value="YceI"/>
    <property type="match status" value="1"/>
</dbReference>
<dbReference type="Gene3D" id="2.40.128.110">
    <property type="entry name" value="Lipid/polyisoprenoid-binding, YceI-like"/>
    <property type="match status" value="1"/>
</dbReference>
<dbReference type="RefSeq" id="WP_099149253.1">
    <property type="nucleotide sequence ID" value="NZ_PDUD01000010.1"/>
</dbReference>